<name>A0A9R1C7T4_9BACT</name>
<dbReference type="SUPFAM" id="SSF53474">
    <property type="entry name" value="alpha/beta-Hydrolases"/>
    <property type="match status" value="1"/>
</dbReference>
<feature type="domain" description="Serine aminopeptidase S33" evidence="1">
    <location>
        <begin position="82"/>
        <end position="193"/>
    </location>
</feature>
<dbReference type="AlphaFoldDB" id="A0A9R1C7T4"/>
<evidence type="ECO:0000313" key="2">
    <source>
        <dbReference type="EMBL" id="GJG57611.1"/>
    </source>
</evidence>
<dbReference type="RefSeq" id="WP_223929478.1">
    <property type="nucleotide sequence ID" value="NZ_BPTU01000003.1"/>
</dbReference>
<dbReference type="PANTHER" id="PTHR43265:SF1">
    <property type="entry name" value="ESTERASE ESTD"/>
    <property type="match status" value="1"/>
</dbReference>
<sequence>MQTRDFLLIAVALLLTVVPITSRAVVEQQLRTAAAKQVNIDRGTDKQGKIVETRTKVMGSKGRLVTIIQRPAGAKGRVPVTIFMHGFGGSKDGVFMSTIADSILSRGIAVVRFDFNGHGESEGKFEEMTVPNEIEDAKCIYKYVRQQPWTDTTRISLAGHSQGGVVAAMTAGELGDSLVAAVVLMAPAAVLRDDAIRGNTFGVMYDPLNPPAVIEIAGGRLRLGADYVRTAFRLPIYETAANYHGPACIIHGTGDRIVPYTYGLRFHQLWKGSEYDELPGFDHGFSQDIHRLANLTAEFLGNKIGRP</sequence>
<comment type="caution">
    <text evidence="2">The sequence shown here is derived from an EMBL/GenBank/DDBJ whole genome shotgun (WGS) entry which is preliminary data.</text>
</comment>
<dbReference type="Proteomes" id="UP000825483">
    <property type="component" value="Unassembled WGS sequence"/>
</dbReference>
<dbReference type="Gene3D" id="3.40.50.1820">
    <property type="entry name" value="alpha/beta hydrolase"/>
    <property type="match status" value="1"/>
</dbReference>
<accession>A0A9R1C7T4</accession>
<reference evidence="2" key="1">
    <citation type="journal article" date="2022" name="Int. J. Syst. Evol. Microbiol.">
        <title>Prevotella lacticifex sp. nov., isolated from the rumen of cows.</title>
        <authorList>
            <person name="Shinkai T."/>
            <person name="Ikeyama N."/>
            <person name="Kumagai M."/>
            <person name="Ohmori H."/>
            <person name="Sakamoto M."/>
            <person name="Ohkuma M."/>
            <person name="Mitsumori M."/>
        </authorList>
    </citation>
    <scope>NUCLEOTIDE SEQUENCE</scope>
    <source>
        <strain evidence="2">R5076</strain>
    </source>
</reference>
<keyword evidence="3" id="KW-1185">Reference proteome</keyword>
<protein>
    <recommendedName>
        <fullName evidence="1">Serine aminopeptidase S33 domain-containing protein</fullName>
    </recommendedName>
</protein>
<proteinExistence type="predicted"/>
<organism evidence="2 3">
    <name type="scientific">Prevotella lacticifex</name>
    <dbReference type="NCBI Taxonomy" id="2854755"/>
    <lineage>
        <taxon>Bacteria</taxon>
        <taxon>Pseudomonadati</taxon>
        <taxon>Bacteroidota</taxon>
        <taxon>Bacteroidia</taxon>
        <taxon>Bacteroidales</taxon>
        <taxon>Prevotellaceae</taxon>
        <taxon>Prevotella</taxon>
    </lineage>
</organism>
<dbReference type="GeneID" id="72468516"/>
<gene>
    <name evidence="2" type="ORF">PRLR5076_04620</name>
</gene>
<dbReference type="GO" id="GO:0052689">
    <property type="term" value="F:carboxylic ester hydrolase activity"/>
    <property type="evidence" value="ECO:0007669"/>
    <property type="project" value="TreeGrafter"/>
</dbReference>
<dbReference type="InterPro" id="IPR022742">
    <property type="entry name" value="Hydrolase_4"/>
</dbReference>
<dbReference type="PANTHER" id="PTHR43265">
    <property type="entry name" value="ESTERASE ESTD"/>
    <property type="match status" value="1"/>
</dbReference>
<evidence type="ECO:0000259" key="1">
    <source>
        <dbReference type="Pfam" id="PF12146"/>
    </source>
</evidence>
<dbReference type="InterPro" id="IPR053145">
    <property type="entry name" value="AB_hydrolase_Est10"/>
</dbReference>
<dbReference type="Pfam" id="PF12146">
    <property type="entry name" value="Hydrolase_4"/>
    <property type="match status" value="1"/>
</dbReference>
<dbReference type="InterPro" id="IPR029058">
    <property type="entry name" value="AB_hydrolase_fold"/>
</dbReference>
<dbReference type="EMBL" id="BPUB01000001">
    <property type="protein sequence ID" value="GJG57611.1"/>
    <property type="molecule type" value="Genomic_DNA"/>
</dbReference>
<evidence type="ECO:0000313" key="3">
    <source>
        <dbReference type="Proteomes" id="UP000825483"/>
    </source>
</evidence>